<sequence>MGLNTLSQIIQYLQKNRVLSHHNAPELSATIERLIMELTTLPFSEQNEIWNALRTTYHPSVLYKVKMVVMRDESPTPSIISQEKTLRTASS</sequence>
<dbReference type="InterPro" id="IPR025351">
    <property type="entry name" value="Pvc16_N"/>
</dbReference>
<reference evidence="2" key="1">
    <citation type="submission" date="2018-06" db="EMBL/GenBank/DDBJ databases">
        <authorList>
            <person name="Zhirakovskaya E."/>
        </authorList>
    </citation>
    <scope>NUCLEOTIDE SEQUENCE</scope>
</reference>
<dbReference type="EMBL" id="UOGF01000013">
    <property type="protein sequence ID" value="VAX26463.1"/>
    <property type="molecule type" value="Genomic_DNA"/>
</dbReference>
<dbReference type="Pfam" id="PF14065">
    <property type="entry name" value="Pvc16_N"/>
    <property type="match status" value="1"/>
</dbReference>
<evidence type="ECO:0000313" key="2">
    <source>
        <dbReference type="EMBL" id="VAX26463.1"/>
    </source>
</evidence>
<dbReference type="AlphaFoldDB" id="A0A3B1CP45"/>
<proteinExistence type="predicted"/>
<organism evidence="2">
    <name type="scientific">hydrothermal vent metagenome</name>
    <dbReference type="NCBI Taxonomy" id="652676"/>
    <lineage>
        <taxon>unclassified sequences</taxon>
        <taxon>metagenomes</taxon>
        <taxon>ecological metagenomes</taxon>
    </lineage>
</organism>
<name>A0A3B1CP45_9ZZZZ</name>
<feature type="domain" description="Pvc16 N-terminal" evidence="1">
    <location>
        <begin position="3"/>
        <end position="77"/>
    </location>
</feature>
<protein>
    <recommendedName>
        <fullName evidence="1">Pvc16 N-terminal domain-containing protein</fullName>
    </recommendedName>
</protein>
<gene>
    <name evidence="2" type="ORF">MNBD_NITROSPIRAE01-2133</name>
</gene>
<evidence type="ECO:0000259" key="1">
    <source>
        <dbReference type="Pfam" id="PF14065"/>
    </source>
</evidence>
<accession>A0A3B1CP45</accession>